<evidence type="ECO:0000313" key="2">
    <source>
        <dbReference type="Proteomes" id="UP000004664"/>
    </source>
</evidence>
<sequence>MLTQEGRIVLQTLLMLCGNERGYYKLPEGIKPVFLQ</sequence>
<name>G3IVF0_METTV</name>
<gene>
    <name evidence="1" type="ORF">Mettu_1709</name>
</gene>
<dbReference type="HOGENOM" id="CLU_3357076_0_0_6"/>
<dbReference type="Proteomes" id="UP000004664">
    <property type="component" value="Unassembled WGS sequence"/>
</dbReference>
<evidence type="ECO:0000313" key="1">
    <source>
        <dbReference type="EMBL" id="EGW22877.1"/>
    </source>
</evidence>
<protein>
    <submittedName>
        <fullName evidence="1">Uncharacterized protein</fullName>
    </submittedName>
</protein>
<dbReference type="AlphaFoldDB" id="G3IVF0"/>
<accession>G3IVF0</accession>
<proteinExistence type="predicted"/>
<dbReference type="EMBL" id="JH109152">
    <property type="protein sequence ID" value="EGW22877.1"/>
    <property type="molecule type" value="Genomic_DNA"/>
</dbReference>
<reference evidence="1 2" key="1">
    <citation type="submission" date="2011-06" db="EMBL/GenBank/DDBJ databases">
        <title>Genomic sequence of Methylobacter tundripaludum SV96.</title>
        <authorList>
            <consortium name="US DOE Joint Genome Institute"/>
            <person name="Lucas S."/>
            <person name="Han J."/>
            <person name="Lapidus A."/>
            <person name="Cheng J.-F."/>
            <person name="Goodwin L."/>
            <person name="Pitluck S."/>
            <person name="Held B."/>
            <person name="Detter J.C."/>
            <person name="Han C."/>
            <person name="Tapia R."/>
            <person name="Land M."/>
            <person name="Hauser L."/>
            <person name="Kyrpides N."/>
            <person name="Ivanova N."/>
            <person name="Ovchinnikova G."/>
            <person name="Pagani I."/>
            <person name="Klotz M.G."/>
            <person name="Dispirito A.A."/>
            <person name="Murrell J.C."/>
            <person name="Dunfield P."/>
            <person name="Kalyuzhnaya M.G."/>
            <person name="Svenning M."/>
            <person name="Trotsenko Y.A."/>
            <person name="Stein L.Y."/>
            <person name="Woyke T."/>
        </authorList>
    </citation>
    <scope>NUCLEOTIDE SEQUENCE [LARGE SCALE GENOMIC DNA]</scope>
    <source>
        <strain evidence="2">ATCC BAA-1195 / DSM 17260 / SV96</strain>
    </source>
</reference>
<keyword evidence="2" id="KW-1185">Reference proteome</keyword>
<organism evidence="1 2">
    <name type="scientific">Methylobacter tundripaludum (strain ATCC BAA-1195 / DSM 17260 / SV96)</name>
    <dbReference type="NCBI Taxonomy" id="697282"/>
    <lineage>
        <taxon>Bacteria</taxon>
        <taxon>Pseudomonadati</taxon>
        <taxon>Pseudomonadota</taxon>
        <taxon>Gammaproteobacteria</taxon>
        <taxon>Methylococcales</taxon>
        <taxon>Methylococcaceae</taxon>
        <taxon>Methylobacter</taxon>
    </lineage>
</organism>